<evidence type="ECO:0000256" key="1">
    <source>
        <dbReference type="SAM" id="MobiDB-lite"/>
    </source>
</evidence>
<accession>A0A9Q1GWC6</accession>
<reference evidence="2" key="1">
    <citation type="submission" date="2022-04" db="EMBL/GenBank/DDBJ databases">
        <title>Carnegiea gigantea Genome sequencing and assembly v2.</title>
        <authorList>
            <person name="Copetti D."/>
            <person name="Sanderson M.J."/>
            <person name="Burquez A."/>
            <person name="Wojciechowski M.F."/>
        </authorList>
    </citation>
    <scope>NUCLEOTIDE SEQUENCE</scope>
    <source>
        <strain evidence="2">SGP5-SGP5p</strain>
        <tissue evidence="2">Aerial part</tissue>
    </source>
</reference>
<proteinExistence type="predicted"/>
<comment type="caution">
    <text evidence="2">The sequence shown here is derived from an EMBL/GenBank/DDBJ whole genome shotgun (WGS) entry which is preliminary data.</text>
</comment>
<feature type="region of interest" description="Disordered" evidence="1">
    <location>
        <begin position="51"/>
        <end position="90"/>
    </location>
</feature>
<evidence type="ECO:0000313" key="3">
    <source>
        <dbReference type="Proteomes" id="UP001153076"/>
    </source>
</evidence>
<dbReference type="Proteomes" id="UP001153076">
    <property type="component" value="Unassembled WGS sequence"/>
</dbReference>
<organism evidence="2 3">
    <name type="scientific">Carnegiea gigantea</name>
    <dbReference type="NCBI Taxonomy" id="171969"/>
    <lineage>
        <taxon>Eukaryota</taxon>
        <taxon>Viridiplantae</taxon>
        <taxon>Streptophyta</taxon>
        <taxon>Embryophyta</taxon>
        <taxon>Tracheophyta</taxon>
        <taxon>Spermatophyta</taxon>
        <taxon>Magnoliopsida</taxon>
        <taxon>eudicotyledons</taxon>
        <taxon>Gunneridae</taxon>
        <taxon>Pentapetalae</taxon>
        <taxon>Caryophyllales</taxon>
        <taxon>Cactineae</taxon>
        <taxon>Cactaceae</taxon>
        <taxon>Cactoideae</taxon>
        <taxon>Echinocereeae</taxon>
        <taxon>Carnegiea</taxon>
    </lineage>
</organism>
<dbReference type="EMBL" id="JAKOGI010001093">
    <property type="protein sequence ID" value="KAJ8427795.1"/>
    <property type="molecule type" value="Genomic_DNA"/>
</dbReference>
<keyword evidence="3" id="KW-1185">Reference proteome</keyword>
<feature type="compositionally biased region" description="Basic and acidic residues" evidence="1">
    <location>
        <begin position="59"/>
        <end position="70"/>
    </location>
</feature>
<protein>
    <submittedName>
        <fullName evidence="2">Uncharacterized protein</fullName>
    </submittedName>
</protein>
<sequence length="154" mass="17275">MQVHNEEKCRKMIGGFVMVKEWGTSLGSEYVPLETGSNTEDTVSMVDESCEAIEGSSSKGDDAEEVHADSVEGSGKGKSRKRRREPTVEGRRWWRKAVGDGFMFDKEGRRLRGVVLVSVKGRCTLEKICKLNKTLEPYQKEAIEGTILKPTLEY</sequence>
<gene>
    <name evidence="2" type="ORF">Cgig2_032854</name>
</gene>
<dbReference type="AlphaFoldDB" id="A0A9Q1GWC6"/>
<evidence type="ECO:0000313" key="2">
    <source>
        <dbReference type="EMBL" id="KAJ8427795.1"/>
    </source>
</evidence>
<name>A0A9Q1GWC6_9CARY</name>